<evidence type="ECO:0000256" key="2">
    <source>
        <dbReference type="SAM" id="Phobius"/>
    </source>
</evidence>
<keyword evidence="2" id="KW-0812">Transmembrane</keyword>
<dbReference type="Proteomes" id="UP000035199">
    <property type="component" value="Chromosome"/>
</dbReference>
<dbReference type="KEGG" id="cmv:CMUST_15290"/>
<dbReference type="RefSeq" id="WP_047263192.1">
    <property type="nucleotide sequence ID" value="NZ_CP011542.1"/>
</dbReference>
<evidence type="ECO:0000313" key="3">
    <source>
        <dbReference type="EMBL" id="AKK07347.1"/>
    </source>
</evidence>
<keyword evidence="4" id="KW-1185">Reference proteome</keyword>
<dbReference type="OrthoDB" id="4420493at2"/>
<feature type="transmembrane region" description="Helical" evidence="2">
    <location>
        <begin position="6"/>
        <end position="23"/>
    </location>
</feature>
<protein>
    <submittedName>
        <fullName evidence="3">SdpI/YhfL protein family</fullName>
    </submittedName>
</protein>
<dbReference type="InterPro" id="IPR025962">
    <property type="entry name" value="SdpI/YhfL"/>
</dbReference>
<reference evidence="3 4" key="1">
    <citation type="journal article" date="2015" name="Genome Announc.">
        <title>Complete Genome Sequence of the Type Strain Corynebacterium mustelae DSM 45274, Isolated from Various Tissues of a Male Ferret with Lethal Sepsis.</title>
        <authorList>
            <person name="Ruckert C."/>
            <person name="Eimer J."/>
            <person name="Winkler A."/>
            <person name="Tauch A."/>
        </authorList>
    </citation>
    <scope>NUCLEOTIDE SEQUENCE [LARGE SCALE GENOMIC DNA]</scope>
    <source>
        <strain evidence="3 4">DSM 45274</strain>
    </source>
</reference>
<reference evidence="4" key="2">
    <citation type="submission" date="2015-05" db="EMBL/GenBank/DDBJ databases">
        <title>Complete genome sequence of Corynebacterium mustelae DSM 45274, isolated from various tissues of a male ferret with lethal sepsis.</title>
        <authorList>
            <person name="Ruckert C."/>
            <person name="Albersmeier A."/>
            <person name="Winkler A."/>
            <person name="Tauch A."/>
        </authorList>
    </citation>
    <scope>NUCLEOTIDE SEQUENCE [LARGE SCALE GENOMIC DNA]</scope>
    <source>
        <strain evidence="4">DSM 45274</strain>
    </source>
</reference>
<dbReference type="PATRIC" id="fig|571915.4.peg.3283"/>
<evidence type="ECO:0000256" key="1">
    <source>
        <dbReference type="SAM" id="MobiDB-lite"/>
    </source>
</evidence>
<dbReference type="EMBL" id="CP011542">
    <property type="protein sequence ID" value="AKK07347.1"/>
    <property type="molecule type" value="Genomic_DNA"/>
</dbReference>
<dbReference type="STRING" id="571915.CMUST_15290"/>
<keyword evidence="2" id="KW-1133">Transmembrane helix</keyword>
<keyword evidence="2" id="KW-0472">Membrane</keyword>
<dbReference type="AlphaFoldDB" id="A0A0G3H887"/>
<dbReference type="Pfam" id="PF13630">
    <property type="entry name" value="SdpI"/>
    <property type="match status" value="1"/>
</dbReference>
<sequence length="171" mass="17479">MTVVGTLLAIFAVALLIIGALAWSRRLPGNKYIGVRVTEVRKSKENWDTAHQFAGPLWVAAGVALAVASVPPFSGISWLLIITVIGVIAAVYFVGLGASLATRAAGVMGREDSQEGGCCGGTPEQTPSPKEEMPCEITGDCDPGACSGAGICGGHDIDIAALRRAAKSADG</sequence>
<feature type="transmembrane region" description="Helical" evidence="2">
    <location>
        <begin position="50"/>
        <end position="70"/>
    </location>
</feature>
<proteinExistence type="predicted"/>
<evidence type="ECO:0000313" key="4">
    <source>
        <dbReference type="Proteomes" id="UP000035199"/>
    </source>
</evidence>
<feature type="region of interest" description="Disordered" evidence="1">
    <location>
        <begin position="110"/>
        <end position="134"/>
    </location>
</feature>
<feature type="transmembrane region" description="Helical" evidence="2">
    <location>
        <begin position="76"/>
        <end position="101"/>
    </location>
</feature>
<organism evidence="3 4">
    <name type="scientific">Corynebacterium mustelae</name>
    <dbReference type="NCBI Taxonomy" id="571915"/>
    <lineage>
        <taxon>Bacteria</taxon>
        <taxon>Bacillati</taxon>
        <taxon>Actinomycetota</taxon>
        <taxon>Actinomycetes</taxon>
        <taxon>Mycobacteriales</taxon>
        <taxon>Corynebacteriaceae</taxon>
        <taxon>Corynebacterium</taxon>
    </lineage>
</organism>
<accession>A0A0G3H887</accession>
<name>A0A0G3H887_9CORY</name>
<gene>
    <name evidence="3" type="ORF">CMUST_15290</name>
</gene>